<dbReference type="EMBL" id="BAABFL010000013">
    <property type="protein sequence ID" value="GAA4647909.1"/>
    <property type="molecule type" value="Genomic_DNA"/>
</dbReference>
<evidence type="ECO:0000313" key="2">
    <source>
        <dbReference type="Proteomes" id="UP001500604"/>
    </source>
</evidence>
<gene>
    <name evidence="1" type="ORF">GCM10023116_01710</name>
</gene>
<proteinExistence type="predicted"/>
<protein>
    <submittedName>
        <fullName evidence="1">Uncharacterized protein</fullName>
    </submittedName>
</protein>
<reference evidence="2" key="1">
    <citation type="journal article" date="2019" name="Int. J. Syst. Evol. Microbiol.">
        <title>The Global Catalogue of Microorganisms (GCM) 10K type strain sequencing project: providing services to taxonomists for standard genome sequencing and annotation.</title>
        <authorList>
            <consortium name="The Broad Institute Genomics Platform"/>
            <consortium name="The Broad Institute Genome Sequencing Center for Infectious Disease"/>
            <person name="Wu L."/>
            <person name="Ma J."/>
        </authorList>
    </citation>
    <scope>NUCLEOTIDE SEQUENCE [LARGE SCALE GENOMIC DNA]</scope>
    <source>
        <strain evidence="2">JCM 17805</strain>
    </source>
</reference>
<name>A0ABP8UXR8_9GAMM</name>
<comment type="caution">
    <text evidence="1">The sequence shown here is derived from an EMBL/GenBank/DDBJ whole genome shotgun (WGS) entry which is preliminary data.</text>
</comment>
<dbReference type="Proteomes" id="UP001500604">
    <property type="component" value="Unassembled WGS sequence"/>
</dbReference>
<keyword evidence="2" id="KW-1185">Reference proteome</keyword>
<evidence type="ECO:0000313" key="1">
    <source>
        <dbReference type="EMBL" id="GAA4647909.1"/>
    </source>
</evidence>
<accession>A0ABP8UXR8</accession>
<organism evidence="1 2">
    <name type="scientific">Kistimonas scapharcae</name>
    <dbReference type="NCBI Taxonomy" id="1036133"/>
    <lineage>
        <taxon>Bacteria</taxon>
        <taxon>Pseudomonadati</taxon>
        <taxon>Pseudomonadota</taxon>
        <taxon>Gammaproteobacteria</taxon>
        <taxon>Oceanospirillales</taxon>
        <taxon>Endozoicomonadaceae</taxon>
        <taxon>Kistimonas</taxon>
    </lineage>
</organism>
<dbReference type="RefSeq" id="WP_345192883.1">
    <property type="nucleotide sequence ID" value="NZ_BAABFL010000013.1"/>
</dbReference>
<sequence length="97" mass="10984">MIDDYLFGADGILRVEENGEPLSPDNAEATRQDGFLFGEIPPEPCISCANKEECQQKKACEAFLFYVQGAETTQKNNQYPTADRTPRSDIYQLIFRD</sequence>